<gene>
    <name evidence="2" type="ORF">T4D_3242</name>
</gene>
<reference evidence="2 3" key="1">
    <citation type="submission" date="2015-01" db="EMBL/GenBank/DDBJ databases">
        <title>Evolution of Trichinella species and genotypes.</title>
        <authorList>
            <person name="Korhonen P.K."/>
            <person name="Edoardo P."/>
            <person name="Giuseppe L.R."/>
            <person name="Gasser R.B."/>
        </authorList>
    </citation>
    <scope>NUCLEOTIDE SEQUENCE [LARGE SCALE GENOMIC DNA]</scope>
    <source>
        <strain evidence="2">ISS470</strain>
    </source>
</reference>
<evidence type="ECO:0000313" key="2">
    <source>
        <dbReference type="EMBL" id="KRY86535.1"/>
    </source>
</evidence>
<comment type="caution">
    <text evidence="2">The sequence shown here is derived from an EMBL/GenBank/DDBJ whole genome shotgun (WGS) entry which is preliminary data.</text>
</comment>
<evidence type="ECO:0000259" key="1">
    <source>
        <dbReference type="Pfam" id="PF13843"/>
    </source>
</evidence>
<evidence type="ECO:0000313" key="3">
    <source>
        <dbReference type="Proteomes" id="UP000054995"/>
    </source>
</evidence>
<accession>A0A0V1FKF8</accession>
<organism evidence="2 3">
    <name type="scientific">Trichinella pseudospiralis</name>
    <name type="common">Parasitic roundworm</name>
    <dbReference type="NCBI Taxonomy" id="6337"/>
    <lineage>
        <taxon>Eukaryota</taxon>
        <taxon>Metazoa</taxon>
        <taxon>Ecdysozoa</taxon>
        <taxon>Nematoda</taxon>
        <taxon>Enoplea</taxon>
        <taxon>Dorylaimia</taxon>
        <taxon>Trichinellida</taxon>
        <taxon>Trichinellidae</taxon>
        <taxon>Trichinella</taxon>
    </lineage>
</organism>
<feature type="domain" description="PiggyBac transposable element-derived protein" evidence="1">
    <location>
        <begin position="5"/>
        <end position="63"/>
    </location>
</feature>
<proteinExistence type="predicted"/>
<dbReference type="OrthoDB" id="5876240at2759"/>
<name>A0A0V1FKF8_TRIPS</name>
<sequence>MAWVEHHYTYNFQVYTGKIFGHPEKRQGQRVVKDFVSLLYGSGRRITVDSFFTDLELTEELLRINSR</sequence>
<dbReference type="Pfam" id="PF13843">
    <property type="entry name" value="DDE_Tnp_1_7"/>
    <property type="match status" value="1"/>
</dbReference>
<dbReference type="Proteomes" id="UP000054995">
    <property type="component" value="Unassembled WGS sequence"/>
</dbReference>
<dbReference type="EMBL" id="JYDT01000069">
    <property type="protein sequence ID" value="KRY86535.1"/>
    <property type="molecule type" value="Genomic_DNA"/>
</dbReference>
<dbReference type="InterPro" id="IPR029526">
    <property type="entry name" value="PGBD"/>
</dbReference>
<keyword evidence="3" id="KW-1185">Reference proteome</keyword>
<dbReference type="AlphaFoldDB" id="A0A0V1FKF8"/>
<protein>
    <recommendedName>
        <fullName evidence="1">PiggyBac transposable element-derived protein domain-containing protein</fullName>
    </recommendedName>
</protein>